<comment type="caution">
    <text evidence="1">The sequence shown here is derived from an EMBL/GenBank/DDBJ whole genome shotgun (WGS) entry which is preliminary data.</text>
</comment>
<name>A0A396JRT8_MEDTR</name>
<dbReference type="Proteomes" id="UP000265566">
    <property type="component" value="Chromosome 1"/>
</dbReference>
<dbReference type="AlphaFoldDB" id="A0A396JRT8"/>
<evidence type="ECO:0000313" key="1">
    <source>
        <dbReference type="EMBL" id="RHN81019.1"/>
    </source>
</evidence>
<organism evidence="1 2">
    <name type="scientific">Medicago truncatula</name>
    <name type="common">Barrel medic</name>
    <name type="synonym">Medicago tribuloides</name>
    <dbReference type="NCBI Taxonomy" id="3880"/>
    <lineage>
        <taxon>Eukaryota</taxon>
        <taxon>Viridiplantae</taxon>
        <taxon>Streptophyta</taxon>
        <taxon>Embryophyta</taxon>
        <taxon>Tracheophyta</taxon>
        <taxon>Spermatophyta</taxon>
        <taxon>Magnoliopsida</taxon>
        <taxon>eudicotyledons</taxon>
        <taxon>Gunneridae</taxon>
        <taxon>Pentapetalae</taxon>
        <taxon>rosids</taxon>
        <taxon>fabids</taxon>
        <taxon>Fabales</taxon>
        <taxon>Fabaceae</taxon>
        <taxon>Papilionoideae</taxon>
        <taxon>50 kb inversion clade</taxon>
        <taxon>NPAAA clade</taxon>
        <taxon>Hologalegina</taxon>
        <taxon>IRL clade</taxon>
        <taxon>Trifolieae</taxon>
        <taxon>Medicago</taxon>
    </lineage>
</organism>
<dbReference type="Gramene" id="rna5009">
    <property type="protein sequence ID" value="RHN81019.1"/>
    <property type="gene ID" value="gene5009"/>
</dbReference>
<accession>A0A396JRT8</accession>
<gene>
    <name evidence="1" type="ORF">MtrunA17_Chr1g0194511</name>
</gene>
<reference evidence="2" key="1">
    <citation type="journal article" date="2018" name="Nat. Plants">
        <title>Whole-genome landscape of Medicago truncatula symbiotic genes.</title>
        <authorList>
            <person name="Pecrix Y."/>
            <person name="Staton S.E."/>
            <person name="Sallet E."/>
            <person name="Lelandais-Briere C."/>
            <person name="Moreau S."/>
            <person name="Carrere S."/>
            <person name="Blein T."/>
            <person name="Jardinaud M.F."/>
            <person name="Latrasse D."/>
            <person name="Zouine M."/>
            <person name="Zahm M."/>
            <person name="Kreplak J."/>
            <person name="Mayjonade B."/>
            <person name="Satge C."/>
            <person name="Perez M."/>
            <person name="Cauet S."/>
            <person name="Marande W."/>
            <person name="Chantry-Darmon C."/>
            <person name="Lopez-Roques C."/>
            <person name="Bouchez O."/>
            <person name="Berard A."/>
            <person name="Debelle F."/>
            <person name="Munos S."/>
            <person name="Bendahmane A."/>
            <person name="Berges H."/>
            <person name="Niebel A."/>
            <person name="Buitink J."/>
            <person name="Frugier F."/>
            <person name="Benhamed M."/>
            <person name="Crespi M."/>
            <person name="Gouzy J."/>
            <person name="Gamas P."/>
        </authorList>
    </citation>
    <scope>NUCLEOTIDE SEQUENCE [LARGE SCALE GENOMIC DNA]</scope>
    <source>
        <strain evidence="2">cv. Jemalong A17</strain>
    </source>
</reference>
<dbReference type="EMBL" id="PSQE01000001">
    <property type="protein sequence ID" value="RHN81019.1"/>
    <property type="molecule type" value="Genomic_DNA"/>
</dbReference>
<evidence type="ECO:0000313" key="2">
    <source>
        <dbReference type="Proteomes" id="UP000265566"/>
    </source>
</evidence>
<sequence length="46" mass="5325">MVNCTSCKNLKDQFHPSICSVDSRHKDQPNGQTCMDDYRKLNEHIS</sequence>
<protein>
    <submittedName>
        <fullName evidence="1">Uncharacterized protein</fullName>
    </submittedName>
</protein>
<proteinExistence type="predicted"/>